<dbReference type="Proteomes" id="UP000011713">
    <property type="component" value="Unassembled WGS sequence"/>
</dbReference>
<dbReference type="HOGENOM" id="CLU_2594896_0_0_1"/>
<dbReference type="EMBL" id="JH598050">
    <property type="status" value="NOT_ANNOTATED_CDS"/>
    <property type="molecule type" value="Genomic_DNA"/>
</dbReference>
<dbReference type="AlphaFoldDB" id="M4BYS0"/>
<evidence type="ECO:0000313" key="1">
    <source>
        <dbReference type="EnsemblProtists" id="HpaP811718"/>
    </source>
</evidence>
<dbReference type="EnsemblProtists" id="HpaT811718">
    <property type="protein sequence ID" value="HpaP811718"/>
    <property type="gene ID" value="HpaG811718"/>
</dbReference>
<proteinExistence type="predicted"/>
<keyword evidence="2" id="KW-1185">Reference proteome</keyword>
<evidence type="ECO:0000313" key="2">
    <source>
        <dbReference type="Proteomes" id="UP000011713"/>
    </source>
</evidence>
<organism evidence="1 2">
    <name type="scientific">Hyaloperonospora arabidopsidis (strain Emoy2)</name>
    <name type="common">Downy mildew agent</name>
    <name type="synonym">Peronospora arabidopsidis</name>
    <dbReference type="NCBI Taxonomy" id="559515"/>
    <lineage>
        <taxon>Eukaryota</taxon>
        <taxon>Sar</taxon>
        <taxon>Stramenopiles</taxon>
        <taxon>Oomycota</taxon>
        <taxon>Peronosporomycetes</taxon>
        <taxon>Peronosporales</taxon>
        <taxon>Peronosporaceae</taxon>
        <taxon>Hyaloperonospora</taxon>
    </lineage>
</organism>
<reference evidence="1" key="2">
    <citation type="submission" date="2015-06" db="UniProtKB">
        <authorList>
            <consortium name="EnsemblProtists"/>
        </authorList>
    </citation>
    <scope>IDENTIFICATION</scope>
    <source>
        <strain evidence="1">Emoy2</strain>
    </source>
</reference>
<protein>
    <submittedName>
        <fullName evidence="1">Uncharacterized protein</fullName>
    </submittedName>
</protein>
<dbReference type="VEuPathDB" id="FungiDB:HpaG811718"/>
<sequence>MPARWTVNWQGGVALSKRASCSASGICFAKSEGRLYYRWQSTWTTKQRWKSWQSRHHRLRRSKSTYEINLSATTPGMVWS</sequence>
<accession>M4BYS0</accession>
<name>M4BYS0_HYAAE</name>
<reference evidence="2" key="1">
    <citation type="journal article" date="2010" name="Science">
        <title>Signatures of adaptation to obligate biotrophy in the Hyaloperonospora arabidopsidis genome.</title>
        <authorList>
            <person name="Baxter L."/>
            <person name="Tripathy S."/>
            <person name="Ishaque N."/>
            <person name="Boot N."/>
            <person name="Cabral A."/>
            <person name="Kemen E."/>
            <person name="Thines M."/>
            <person name="Ah-Fong A."/>
            <person name="Anderson R."/>
            <person name="Badejoko W."/>
            <person name="Bittner-Eddy P."/>
            <person name="Boore J.L."/>
            <person name="Chibucos M.C."/>
            <person name="Coates M."/>
            <person name="Dehal P."/>
            <person name="Delehaunty K."/>
            <person name="Dong S."/>
            <person name="Downton P."/>
            <person name="Dumas B."/>
            <person name="Fabro G."/>
            <person name="Fronick C."/>
            <person name="Fuerstenberg S.I."/>
            <person name="Fulton L."/>
            <person name="Gaulin E."/>
            <person name="Govers F."/>
            <person name="Hughes L."/>
            <person name="Humphray S."/>
            <person name="Jiang R.H."/>
            <person name="Judelson H."/>
            <person name="Kamoun S."/>
            <person name="Kyung K."/>
            <person name="Meijer H."/>
            <person name="Minx P."/>
            <person name="Morris P."/>
            <person name="Nelson J."/>
            <person name="Phuntumart V."/>
            <person name="Qutob D."/>
            <person name="Rehmany A."/>
            <person name="Rougon-Cardoso A."/>
            <person name="Ryden P."/>
            <person name="Torto-Alalibo T."/>
            <person name="Studholme D."/>
            <person name="Wang Y."/>
            <person name="Win J."/>
            <person name="Wood J."/>
            <person name="Clifton S.W."/>
            <person name="Rogers J."/>
            <person name="Van den Ackerveken G."/>
            <person name="Jones J.D."/>
            <person name="McDowell J.M."/>
            <person name="Beynon J."/>
            <person name="Tyler B.M."/>
        </authorList>
    </citation>
    <scope>NUCLEOTIDE SEQUENCE [LARGE SCALE GENOMIC DNA]</scope>
    <source>
        <strain evidence="2">Emoy2</strain>
    </source>
</reference>
<dbReference type="InParanoid" id="M4BYS0"/>